<feature type="domain" description="Metallo-beta-lactamase" evidence="1">
    <location>
        <begin position="22"/>
        <end position="180"/>
    </location>
</feature>
<protein>
    <submittedName>
        <fullName evidence="2">Hydroxyacylglutathione hydrolase</fullName>
        <ecNumber evidence="2">3.1.2.6</ecNumber>
    </submittedName>
</protein>
<reference evidence="2" key="1">
    <citation type="submission" date="2019-08" db="EMBL/GenBank/DDBJ databases">
        <authorList>
            <person name="Kucharzyk K."/>
            <person name="Murdoch R.W."/>
            <person name="Higgins S."/>
            <person name="Loffler F."/>
        </authorList>
    </citation>
    <scope>NUCLEOTIDE SEQUENCE</scope>
</reference>
<name>A0A644XN40_9ZZZZ</name>
<dbReference type="EC" id="3.1.2.6" evidence="2"/>
<accession>A0A644XN40</accession>
<dbReference type="PANTHER" id="PTHR42951:SF4">
    <property type="entry name" value="ACYL-COENZYME A THIOESTERASE MBLAC2"/>
    <property type="match status" value="1"/>
</dbReference>
<dbReference type="Pfam" id="PF00753">
    <property type="entry name" value="Lactamase_B"/>
    <property type="match status" value="1"/>
</dbReference>
<dbReference type="SMART" id="SM00849">
    <property type="entry name" value="Lactamase_B"/>
    <property type="match status" value="1"/>
</dbReference>
<proteinExistence type="predicted"/>
<dbReference type="SUPFAM" id="SSF56281">
    <property type="entry name" value="Metallo-hydrolase/oxidoreductase"/>
    <property type="match status" value="1"/>
</dbReference>
<dbReference type="InterPro" id="IPR001279">
    <property type="entry name" value="Metallo-B-lactamas"/>
</dbReference>
<evidence type="ECO:0000259" key="1">
    <source>
        <dbReference type="SMART" id="SM00849"/>
    </source>
</evidence>
<sequence>MSNAVYTHQKVAEGVYAIFHQHVRMFLMEGDDSALLFDTGNPGGELAHYIAQLTQKPIIVVLSHAHGDHIGAVSQFPFAYLHPADFQLLPANGLGKYLPLSKGQGFELGNRFLEVLEIPGHTPGSIALLDSKNGLLFAGDTLQTGPIYMFMPTCSFERYIQSLNLLDSRREEYREVYACHHQMPVTSALIANLRTGAQKMLTNELQGEEVHPTPTRTMWLYRYLDVSFYGPPAK</sequence>
<evidence type="ECO:0000313" key="2">
    <source>
        <dbReference type="EMBL" id="MPM17606.1"/>
    </source>
</evidence>
<comment type="caution">
    <text evidence="2">The sequence shown here is derived from an EMBL/GenBank/DDBJ whole genome shotgun (WGS) entry which is preliminary data.</text>
</comment>
<keyword evidence="2" id="KW-0378">Hydrolase</keyword>
<dbReference type="EMBL" id="VSSQ01002828">
    <property type="protein sequence ID" value="MPM17606.1"/>
    <property type="molecule type" value="Genomic_DNA"/>
</dbReference>
<dbReference type="GO" id="GO:0004416">
    <property type="term" value="F:hydroxyacylglutathione hydrolase activity"/>
    <property type="evidence" value="ECO:0007669"/>
    <property type="project" value="UniProtKB-EC"/>
</dbReference>
<gene>
    <name evidence="2" type="primary">gloB_22</name>
    <name evidence="2" type="ORF">SDC9_64003</name>
</gene>
<dbReference type="Gene3D" id="3.60.15.10">
    <property type="entry name" value="Ribonuclease Z/Hydroxyacylglutathione hydrolase-like"/>
    <property type="match status" value="1"/>
</dbReference>
<dbReference type="InterPro" id="IPR050855">
    <property type="entry name" value="NDM-1-like"/>
</dbReference>
<dbReference type="InterPro" id="IPR036866">
    <property type="entry name" value="RibonucZ/Hydroxyglut_hydro"/>
</dbReference>
<dbReference type="PANTHER" id="PTHR42951">
    <property type="entry name" value="METALLO-BETA-LACTAMASE DOMAIN-CONTAINING"/>
    <property type="match status" value="1"/>
</dbReference>
<organism evidence="2">
    <name type="scientific">bioreactor metagenome</name>
    <dbReference type="NCBI Taxonomy" id="1076179"/>
    <lineage>
        <taxon>unclassified sequences</taxon>
        <taxon>metagenomes</taxon>
        <taxon>ecological metagenomes</taxon>
    </lineage>
</organism>
<dbReference type="AlphaFoldDB" id="A0A644XN40"/>